<evidence type="ECO:0000256" key="2">
    <source>
        <dbReference type="SAM" id="Phobius"/>
    </source>
</evidence>
<dbReference type="AlphaFoldDB" id="A0A1L9MW22"/>
<dbReference type="OMA" id="SFKRHTL"/>
<feature type="compositionally biased region" description="Basic residues" evidence="1">
    <location>
        <begin position="356"/>
        <end position="367"/>
    </location>
</feature>
<dbReference type="EMBL" id="KV878206">
    <property type="protein sequence ID" value="OJI81085.1"/>
    <property type="molecule type" value="Genomic_DNA"/>
</dbReference>
<feature type="transmembrane region" description="Helical" evidence="2">
    <location>
        <begin position="766"/>
        <end position="783"/>
    </location>
</feature>
<keyword evidence="4" id="KW-1185">Reference proteome</keyword>
<dbReference type="OrthoDB" id="5599552at2759"/>
<feature type="region of interest" description="Disordered" evidence="1">
    <location>
        <begin position="247"/>
        <end position="273"/>
    </location>
</feature>
<accession>A0A1L9MW22</accession>
<feature type="compositionally biased region" description="Basic and acidic residues" evidence="1">
    <location>
        <begin position="417"/>
        <end position="426"/>
    </location>
</feature>
<feature type="region of interest" description="Disordered" evidence="1">
    <location>
        <begin position="859"/>
        <end position="885"/>
    </location>
</feature>
<sequence>MASYEDKIRPVCPPQASPEVSNLDIRSTWSGSLDEPVNCRISMVAHCIPNTQLSILNVRSAGVSIVNTQLVRLQPDQYSDGTWSSSSSPSSPLFAFSSTTTDSYPAHSPISGSELSEGHVRANIENSARDLVSPVDGTAGDHSNCHIGTDQLGHPSAHTSSVSDISDEYTRIIDAIKQHNLGKRSAAAAGLTDSPPGSDTEDHSRKATRKDHITNISPAKPEPKREILEVWADHDRHPVSNSLFVAKERHDDPPSGAQSDHITQEISSSSMHPKGIASAFEVKGIASDMQLEASDAFATLDSSPAHPDTGEEPDRILEQPVMERSSFGEVNADFASIDKITWLPEPSHEGTVKASGKVRKGPSRKRSSAGSSLSVPAVKEAPLSNSSPREVLMVADSEPKEITEPRRLPKLTIPQPSHEKTTDEKGTSTQIDDESRLNVHCEPVLTIDSGTLIIKNPSKLQPGHYKFIVTVSVSLRQRKQSGWNDLVIQGLPKLVTGEFGYLLFLMPEEHGLEFRTTNLQRHKVVENCFLGEFSYAGDLVIPLRRCDRTFYGVVKDFTVHQEIRAEYAVASAEAESPPELQATYHAVCSVRLHNRCFWAETCCLILSVDGGPDSVYRSNLDAQESGLKMIHIPARENVGIGSAYLQIICSPRDLELFCVNWTVRLPQHQAINWLPRIYPGFTSPSDRVRHHLRRTFEKVEAVSVSRIERSRGYEMEEPGLDGSKKPADKSAVAVVADLPGEDKQPLDGCTNESIPRSDNIIQKMRLVFICAIYVLGTILAFWLNNTIIDAVASPTKATPTVADLAAESLNMSQPTTVRWPSYIGQPDMSWEGNSKDDPTPGVSISVEANEEVKMVAETTKVGHESTRSAPAAPQSPESPQSEHELTFRDRIDYWLGWRGPVESEIHGETVA</sequence>
<dbReference type="Proteomes" id="UP000184304">
    <property type="component" value="Unassembled WGS sequence"/>
</dbReference>
<gene>
    <name evidence="3" type="ORF">ASPTUDRAFT_77839</name>
</gene>
<evidence type="ECO:0000313" key="3">
    <source>
        <dbReference type="EMBL" id="OJI81085.1"/>
    </source>
</evidence>
<keyword evidence="2" id="KW-1133">Transmembrane helix</keyword>
<feature type="compositionally biased region" description="Basic and acidic residues" evidence="1">
    <location>
        <begin position="397"/>
        <end position="407"/>
    </location>
</feature>
<name>A0A1L9MW22_ASPTC</name>
<organism evidence="3 4">
    <name type="scientific">Aspergillus tubingensis (strain CBS 134.48)</name>
    <dbReference type="NCBI Taxonomy" id="767770"/>
    <lineage>
        <taxon>Eukaryota</taxon>
        <taxon>Fungi</taxon>
        <taxon>Dikarya</taxon>
        <taxon>Ascomycota</taxon>
        <taxon>Pezizomycotina</taxon>
        <taxon>Eurotiomycetes</taxon>
        <taxon>Eurotiomycetidae</taxon>
        <taxon>Eurotiales</taxon>
        <taxon>Aspergillaceae</taxon>
        <taxon>Aspergillus</taxon>
        <taxon>Aspergillus subgen. Circumdati</taxon>
    </lineage>
</organism>
<keyword evidence="2" id="KW-0472">Membrane</keyword>
<protein>
    <submittedName>
        <fullName evidence="3">Uncharacterized protein</fullName>
    </submittedName>
</protein>
<evidence type="ECO:0000256" key="1">
    <source>
        <dbReference type="SAM" id="MobiDB-lite"/>
    </source>
</evidence>
<proteinExistence type="predicted"/>
<feature type="compositionally biased region" description="Basic and acidic residues" evidence="1">
    <location>
        <begin position="200"/>
        <end position="213"/>
    </location>
</feature>
<feature type="region of interest" description="Disordered" evidence="1">
    <location>
        <begin position="132"/>
        <end position="162"/>
    </location>
</feature>
<reference evidence="4" key="1">
    <citation type="journal article" date="2017" name="Genome Biol.">
        <title>Comparative genomics reveals high biological diversity and specific adaptations in the industrially and medically important fungal genus Aspergillus.</title>
        <authorList>
            <person name="de Vries R.P."/>
            <person name="Riley R."/>
            <person name="Wiebenga A."/>
            <person name="Aguilar-Osorio G."/>
            <person name="Amillis S."/>
            <person name="Uchima C.A."/>
            <person name="Anderluh G."/>
            <person name="Asadollahi M."/>
            <person name="Askin M."/>
            <person name="Barry K."/>
            <person name="Battaglia E."/>
            <person name="Bayram O."/>
            <person name="Benocci T."/>
            <person name="Braus-Stromeyer S.A."/>
            <person name="Caldana C."/>
            <person name="Canovas D."/>
            <person name="Cerqueira G.C."/>
            <person name="Chen F."/>
            <person name="Chen W."/>
            <person name="Choi C."/>
            <person name="Clum A."/>
            <person name="Dos Santos R.A."/>
            <person name="Damasio A.R."/>
            <person name="Diallinas G."/>
            <person name="Emri T."/>
            <person name="Fekete E."/>
            <person name="Flipphi M."/>
            <person name="Freyberg S."/>
            <person name="Gallo A."/>
            <person name="Gournas C."/>
            <person name="Habgood R."/>
            <person name="Hainaut M."/>
            <person name="Harispe M.L."/>
            <person name="Henrissat B."/>
            <person name="Hilden K.S."/>
            <person name="Hope R."/>
            <person name="Hossain A."/>
            <person name="Karabika E."/>
            <person name="Karaffa L."/>
            <person name="Karanyi Z."/>
            <person name="Krasevec N."/>
            <person name="Kuo A."/>
            <person name="Kusch H."/>
            <person name="LaButti K."/>
            <person name="Lagendijk E.L."/>
            <person name="Lapidus A."/>
            <person name="Levasseur A."/>
            <person name="Lindquist E."/>
            <person name="Lipzen A."/>
            <person name="Logrieco A.F."/>
            <person name="MacCabe A."/>
            <person name="Maekelae M.R."/>
            <person name="Malavazi I."/>
            <person name="Melin P."/>
            <person name="Meyer V."/>
            <person name="Mielnichuk N."/>
            <person name="Miskei M."/>
            <person name="Molnar A.P."/>
            <person name="Mule G."/>
            <person name="Ngan C.Y."/>
            <person name="Orejas M."/>
            <person name="Orosz E."/>
            <person name="Ouedraogo J.P."/>
            <person name="Overkamp K.M."/>
            <person name="Park H.-S."/>
            <person name="Perrone G."/>
            <person name="Piumi F."/>
            <person name="Punt P.J."/>
            <person name="Ram A.F."/>
            <person name="Ramon A."/>
            <person name="Rauscher S."/>
            <person name="Record E."/>
            <person name="Riano-Pachon D.M."/>
            <person name="Robert V."/>
            <person name="Roehrig J."/>
            <person name="Ruller R."/>
            <person name="Salamov A."/>
            <person name="Salih N.S."/>
            <person name="Samson R.A."/>
            <person name="Sandor E."/>
            <person name="Sanguinetti M."/>
            <person name="Schuetze T."/>
            <person name="Sepcic K."/>
            <person name="Shelest E."/>
            <person name="Sherlock G."/>
            <person name="Sophianopoulou V."/>
            <person name="Squina F.M."/>
            <person name="Sun H."/>
            <person name="Susca A."/>
            <person name="Todd R.B."/>
            <person name="Tsang A."/>
            <person name="Unkles S.E."/>
            <person name="van de Wiele N."/>
            <person name="van Rossen-Uffink D."/>
            <person name="Oliveira J.V."/>
            <person name="Vesth T.C."/>
            <person name="Visser J."/>
            <person name="Yu J.-H."/>
            <person name="Zhou M."/>
            <person name="Andersen M.R."/>
            <person name="Archer D.B."/>
            <person name="Baker S.E."/>
            <person name="Benoit I."/>
            <person name="Brakhage A.A."/>
            <person name="Braus G.H."/>
            <person name="Fischer R."/>
            <person name="Frisvad J.C."/>
            <person name="Goldman G.H."/>
            <person name="Houbraken J."/>
            <person name="Oakley B."/>
            <person name="Pocsi I."/>
            <person name="Scazzocchio C."/>
            <person name="Seiboth B."/>
            <person name="vanKuyk P.A."/>
            <person name="Wortman J."/>
            <person name="Dyer P.S."/>
            <person name="Grigoriev I.V."/>
        </authorList>
    </citation>
    <scope>NUCLEOTIDE SEQUENCE [LARGE SCALE GENOMIC DNA]</scope>
    <source>
        <strain evidence="4">CBS 134.48</strain>
    </source>
</reference>
<feature type="compositionally biased region" description="Low complexity" evidence="1">
    <location>
        <begin position="868"/>
        <end position="879"/>
    </location>
</feature>
<evidence type="ECO:0000313" key="4">
    <source>
        <dbReference type="Proteomes" id="UP000184304"/>
    </source>
</evidence>
<feature type="compositionally biased region" description="Polar residues" evidence="1">
    <location>
        <begin position="256"/>
        <end position="271"/>
    </location>
</feature>
<keyword evidence="2" id="KW-0812">Transmembrane</keyword>
<feature type="region of interest" description="Disordered" evidence="1">
    <location>
        <begin position="181"/>
        <end position="222"/>
    </location>
</feature>
<feature type="region of interest" description="Disordered" evidence="1">
    <location>
        <begin position="346"/>
        <end position="432"/>
    </location>
</feature>
<dbReference type="VEuPathDB" id="FungiDB:ASPTUDRAFT_77839"/>